<dbReference type="GO" id="GO:0008270">
    <property type="term" value="F:zinc ion binding"/>
    <property type="evidence" value="ECO:0007669"/>
    <property type="project" value="UniProtKB-KW"/>
</dbReference>
<evidence type="ECO:0000259" key="8">
    <source>
        <dbReference type="PROSITE" id="PS50171"/>
    </source>
</evidence>
<evidence type="ECO:0000256" key="5">
    <source>
        <dbReference type="ARBA" id="ARBA00023242"/>
    </source>
</evidence>
<feature type="compositionally biased region" description="Basic and acidic residues" evidence="6">
    <location>
        <begin position="307"/>
        <end position="316"/>
    </location>
</feature>
<keyword evidence="5" id="KW-0539">Nucleus</keyword>
<evidence type="ECO:0000259" key="7">
    <source>
        <dbReference type="PROSITE" id="PS50020"/>
    </source>
</evidence>
<dbReference type="InterPro" id="IPR013085">
    <property type="entry name" value="U1-CZ_Znf_C2H2"/>
</dbReference>
<organism evidence="9 10">
    <name type="scientific">Aphidius gifuensis</name>
    <name type="common">Parasitoid wasp</name>
    <dbReference type="NCBI Taxonomy" id="684658"/>
    <lineage>
        <taxon>Eukaryota</taxon>
        <taxon>Metazoa</taxon>
        <taxon>Ecdysozoa</taxon>
        <taxon>Arthropoda</taxon>
        <taxon>Hexapoda</taxon>
        <taxon>Insecta</taxon>
        <taxon>Pterygota</taxon>
        <taxon>Neoptera</taxon>
        <taxon>Endopterygota</taxon>
        <taxon>Hymenoptera</taxon>
        <taxon>Apocrita</taxon>
        <taxon>Ichneumonoidea</taxon>
        <taxon>Braconidae</taxon>
        <taxon>Aphidiinae</taxon>
        <taxon>Aphidius</taxon>
    </lineage>
</organism>
<dbReference type="OrthoDB" id="191651at2759"/>
<dbReference type="InterPro" id="IPR036020">
    <property type="entry name" value="WW_dom_sf"/>
</dbReference>
<feature type="compositionally biased region" description="Acidic residues" evidence="6">
    <location>
        <begin position="296"/>
        <end position="306"/>
    </location>
</feature>
<evidence type="ECO:0000256" key="1">
    <source>
        <dbReference type="ARBA" id="ARBA00004123"/>
    </source>
</evidence>
<keyword evidence="10" id="KW-1185">Reference proteome</keyword>
<dbReference type="GO" id="GO:0071011">
    <property type="term" value="C:precatalytic spliceosome"/>
    <property type="evidence" value="ECO:0007669"/>
    <property type="project" value="TreeGrafter"/>
</dbReference>
<feature type="region of interest" description="Disordered" evidence="6">
    <location>
        <begin position="267"/>
        <end position="316"/>
    </location>
</feature>
<feature type="compositionally biased region" description="Basic residues" evidence="6">
    <location>
        <begin position="386"/>
        <end position="397"/>
    </location>
</feature>
<protein>
    <recommendedName>
        <fullName evidence="11">WW domain-binding protein 4</fullName>
    </recommendedName>
</protein>
<feature type="compositionally biased region" description="Polar residues" evidence="6">
    <location>
        <begin position="155"/>
        <end position="170"/>
    </location>
</feature>
<feature type="compositionally biased region" description="Polar residues" evidence="6">
    <location>
        <begin position="275"/>
        <end position="290"/>
    </location>
</feature>
<dbReference type="InterPro" id="IPR040023">
    <property type="entry name" value="WBP4"/>
</dbReference>
<dbReference type="InterPro" id="IPR001202">
    <property type="entry name" value="WW_dom"/>
</dbReference>
<dbReference type="PROSITE" id="PS50020">
    <property type="entry name" value="WW_DOMAIN_2"/>
    <property type="match status" value="1"/>
</dbReference>
<comment type="caution">
    <text evidence="9">The sequence shown here is derived from an EMBL/GenBank/DDBJ whole genome shotgun (WGS) entry which is preliminary data.</text>
</comment>
<gene>
    <name evidence="9" type="ORF">HCN44_003964</name>
</gene>
<feature type="domain" description="Matrin-type" evidence="8">
    <location>
        <begin position="14"/>
        <end position="45"/>
    </location>
</feature>
<evidence type="ECO:0008006" key="11">
    <source>
        <dbReference type="Google" id="ProtNLM"/>
    </source>
</evidence>
<evidence type="ECO:0000313" key="10">
    <source>
        <dbReference type="Proteomes" id="UP000639338"/>
    </source>
</evidence>
<reference evidence="9 10" key="1">
    <citation type="submission" date="2020-08" db="EMBL/GenBank/DDBJ databases">
        <title>Aphidius gifuensis genome sequencing and assembly.</title>
        <authorList>
            <person name="Du Z."/>
        </authorList>
    </citation>
    <scope>NUCLEOTIDE SEQUENCE [LARGE SCALE GENOMIC DNA]</scope>
    <source>
        <strain evidence="9">YNYX2018</strain>
        <tissue evidence="9">Adults</tissue>
    </source>
</reference>
<dbReference type="PANTHER" id="PTHR13173:SF10">
    <property type="entry name" value="WW DOMAIN-BINDING PROTEIN 4"/>
    <property type="match status" value="1"/>
</dbReference>
<feature type="domain" description="WW" evidence="7">
    <location>
        <begin position="185"/>
        <end position="218"/>
    </location>
</feature>
<accession>A0A834XZI8</accession>
<dbReference type="PANTHER" id="PTHR13173">
    <property type="entry name" value="WW DOMAIN BINDING PROTEIN 4"/>
    <property type="match status" value="1"/>
</dbReference>
<evidence type="ECO:0000256" key="6">
    <source>
        <dbReference type="SAM" id="MobiDB-lite"/>
    </source>
</evidence>
<dbReference type="EMBL" id="JACMRX010000002">
    <property type="protein sequence ID" value="KAF7994492.1"/>
    <property type="molecule type" value="Genomic_DNA"/>
</dbReference>
<dbReference type="CDD" id="cd00201">
    <property type="entry name" value="WW"/>
    <property type="match status" value="1"/>
</dbReference>
<sequence length="404" mass="47550">MKEKADYWKSQGRKFCDFCKCWTADNKPSIEFHENGKKHKENVEKRLKEIHKNSAKQMKITKKYESDIKNMENAAMAAYLKDLEGNQMDLTAQQLVRDKKKRIEQSSFVDTNPNQMPMTPLETNPRHKSSKNLPGGIDFCDPSSFQRVQARESRQQISASNETNNKTPGTKKNDKKIKEDDQPKSYMQKLWYEAKSPEGWTYYWHTETHERKWEIPVEGYMSIAEQEEEVKEQALQLKLLDQLEKEELIEKADIIEEQRANAERERLKEFRKNKVNTGRNKTGDGVSQETTKQDDHQEEEEEEEEEKIPYRRDYSVPDRVDPYGPWKIVEIKPKKVINLQLPEQRKVIEVKPKQAAPVPVRIFKEKVVTKIHSDDSDDEGSSTPVFKKRKFGNKNTRKRLDDDE</sequence>
<keyword evidence="2" id="KW-0479">Metal-binding</keyword>
<dbReference type="Pfam" id="PF06220">
    <property type="entry name" value="zf-U1"/>
    <property type="match status" value="1"/>
</dbReference>
<feature type="compositionally biased region" description="Polar residues" evidence="6">
    <location>
        <begin position="105"/>
        <end position="117"/>
    </location>
</feature>
<dbReference type="InterPro" id="IPR036236">
    <property type="entry name" value="Znf_C2H2_sf"/>
</dbReference>
<keyword evidence="4" id="KW-0862">Zinc</keyword>
<dbReference type="GO" id="GO:0000398">
    <property type="term" value="P:mRNA splicing, via spliceosome"/>
    <property type="evidence" value="ECO:0007669"/>
    <property type="project" value="InterPro"/>
</dbReference>
<comment type="subcellular location">
    <subcellularLocation>
        <location evidence="1">Nucleus</location>
    </subcellularLocation>
</comment>
<dbReference type="Gene3D" id="2.20.70.10">
    <property type="match status" value="1"/>
</dbReference>
<evidence type="ECO:0000256" key="3">
    <source>
        <dbReference type="ARBA" id="ARBA00022771"/>
    </source>
</evidence>
<evidence type="ECO:0000256" key="4">
    <source>
        <dbReference type="ARBA" id="ARBA00022833"/>
    </source>
</evidence>
<dbReference type="InterPro" id="IPR003604">
    <property type="entry name" value="Matrin/U1-like-C_Znf_C2H2"/>
</dbReference>
<dbReference type="SMART" id="SM00451">
    <property type="entry name" value="ZnF_U1"/>
    <property type="match status" value="1"/>
</dbReference>
<dbReference type="AlphaFoldDB" id="A0A834XZI8"/>
<feature type="region of interest" description="Disordered" evidence="6">
    <location>
        <begin position="104"/>
        <end position="182"/>
    </location>
</feature>
<evidence type="ECO:0000313" key="9">
    <source>
        <dbReference type="EMBL" id="KAF7994492.1"/>
    </source>
</evidence>
<feature type="region of interest" description="Disordered" evidence="6">
    <location>
        <begin position="370"/>
        <end position="404"/>
    </location>
</feature>
<dbReference type="SUPFAM" id="SSF57667">
    <property type="entry name" value="beta-beta-alpha zinc fingers"/>
    <property type="match status" value="1"/>
</dbReference>
<name>A0A834XZI8_APHGI</name>
<dbReference type="Gene3D" id="3.30.160.60">
    <property type="entry name" value="Classic Zinc Finger"/>
    <property type="match status" value="1"/>
</dbReference>
<evidence type="ECO:0000256" key="2">
    <source>
        <dbReference type="ARBA" id="ARBA00022723"/>
    </source>
</evidence>
<keyword evidence="3" id="KW-0863">Zinc-finger</keyword>
<proteinExistence type="predicted"/>
<dbReference type="InterPro" id="IPR000690">
    <property type="entry name" value="Matrin/U1-C_Znf_C2H2"/>
</dbReference>
<dbReference type="PROSITE" id="PS50171">
    <property type="entry name" value="ZF_MATRIN"/>
    <property type="match status" value="1"/>
</dbReference>
<dbReference type="SUPFAM" id="SSF51045">
    <property type="entry name" value="WW domain"/>
    <property type="match status" value="1"/>
</dbReference>
<dbReference type="GO" id="GO:0003723">
    <property type="term" value="F:RNA binding"/>
    <property type="evidence" value="ECO:0007669"/>
    <property type="project" value="TreeGrafter"/>
</dbReference>
<dbReference type="Proteomes" id="UP000639338">
    <property type="component" value="Unassembled WGS sequence"/>
</dbReference>